<dbReference type="PATRIC" id="fig|2340.3.peg.2386"/>
<dbReference type="eggNOG" id="COG0607">
    <property type="taxonomic scope" value="Bacteria"/>
</dbReference>
<proteinExistence type="predicted"/>
<dbReference type="GeneID" id="86990381"/>
<reference evidence="4 6" key="2">
    <citation type="submission" date="2016-11" db="EMBL/GenBank/DDBJ databases">
        <title>Mixed transmission modes and dynamic genome evolution in an obligate animal-bacterial symbiosis.</title>
        <authorList>
            <person name="Russell S.L."/>
            <person name="Corbett-Detig R.B."/>
            <person name="Cavanaugh C.M."/>
        </authorList>
    </citation>
    <scope>NUCLEOTIDE SEQUENCE [LARGE SCALE GENOMIC DNA]</scope>
    <source>
        <strain evidence="4">MA-KB16</strain>
    </source>
</reference>
<protein>
    <recommendedName>
        <fullName evidence="2">Rhodanese domain-containing protein</fullName>
    </recommendedName>
</protein>
<dbReference type="PROSITE" id="PS50206">
    <property type="entry name" value="RHODANESE_3"/>
    <property type="match status" value="1"/>
</dbReference>
<dbReference type="Pfam" id="PF00581">
    <property type="entry name" value="Rhodanese"/>
    <property type="match status" value="1"/>
</dbReference>
<evidence type="ECO:0000313" key="6">
    <source>
        <dbReference type="Proteomes" id="UP000190962"/>
    </source>
</evidence>
<gene>
    <name evidence="4" type="ORF">BOV88_05905</name>
    <name evidence="3" type="ORF">JV46_24660</name>
</gene>
<evidence type="ECO:0000313" key="5">
    <source>
        <dbReference type="Proteomes" id="UP000030856"/>
    </source>
</evidence>
<dbReference type="AlphaFoldDB" id="A0A0B0H8Y0"/>
<dbReference type="SUPFAM" id="SSF52821">
    <property type="entry name" value="Rhodanese/Cell cycle control phosphatase"/>
    <property type="match status" value="1"/>
</dbReference>
<dbReference type="RefSeq" id="WP_052132320.1">
    <property type="nucleotide sequence ID" value="NZ_JRAA01000003.1"/>
</dbReference>
<dbReference type="STRING" id="2340.JV46_24660"/>
<evidence type="ECO:0000313" key="3">
    <source>
        <dbReference type="EMBL" id="KHF24314.1"/>
    </source>
</evidence>
<feature type="signal peptide" evidence="1">
    <location>
        <begin position="1"/>
        <end position="20"/>
    </location>
</feature>
<dbReference type="Proteomes" id="UP000030856">
    <property type="component" value="Unassembled WGS sequence"/>
</dbReference>
<dbReference type="EMBL" id="JRAA01000003">
    <property type="protein sequence ID" value="KHF24314.1"/>
    <property type="molecule type" value="Genomic_DNA"/>
</dbReference>
<organism evidence="3 5">
    <name type="scientific">Solemya velum gill symbiont</name>
    <dbReference type="NCBI Taxonomy" id="2340"/>
    <lineage>
        <taxon>Bacteria</taxon>
        <taxon>Pseudomonadati</taxon>
        <taxon>Pseudomonadota</taxon>
        <taxon>Gammaproteobacteria</taxon>
        <taxon>sulfur-oxidizing symbionts</taxon>
    </lineage>
</organism>
<dbReference type="Proteomes" id="UP000190962">
    <property type="component" value="Unassembled WGS sequence"/>
</dbReference>
<dbReference type="SMART" id="SM00450">
    <property type="entry name" value="RHOD"/>
    <property type="match status" value="1"/>
</dbReference>
<keyword evidence="5" id="KW-1185">Reference proteome</keyword>
<sequence length="228" mass="25964">MHPTHLLITILLLISTSAYAVDKQDVQKKWHTPFDLYLDPQEAFDMVTSRPQETLFIDVRSQPEVHYIGMAEQVDANIPYMFDSLDWKSKRDDIHGTFRKKRNPDFEAAVVNALASKGLNKESPVIIICTSGSRAPFAARALHKTGFTTVYTQVEGFEGIKAKSGENEGKRLVNGWKNAGLPWSYKLQAKKMYFTYDPKLREADEKSIIDMPKKMMDMFDPRGKEAGK</sequence>
<dbReference type="EMBL" id="MPNX01000006">
    <property type="protein sequence ID" value="OOY35252.1"/>
    <property type="molecule type" value="Genomic_DNA"/>
</dbReference>
<feature type="domain" description="Rhodanese" evidence="2">
    <location>
        <begin position="113"/>
        <end position="169"/>
    </location>
</feature>
<evidence type="ECO:0000256" key="1">
    <source>
        <dbReference type="SAM" id="SignalP"/>
    </source>
</evidence>
<dbReference type="Gene3D" id="3.40.250.10">
    <property type="entry name" value="Rhodanese-like domain"/>
    <property type="match status" value="1"/>
</dbReference>
<evidence type="ECO:0000259" key="2">
    <source>
        <dbReference type="PROSITE" id="PS50206"/>
    </source>
</evidence>
<comment type="caution">
    <text evidence="3">The sequence shown here is derived from an EMBL/GenBank/DDBJ whole genome shotgun (WGS) entry which is preliminary data.</text>
</comment>
<evidence type="ECO:0000313" key="4">
    <source>
        <dbReference type="EMBL" id="OOY35252.1"/>
    </source>
</evidence>
<feature type="chain" id="PRO_5010611197" description="Rhodanese domain-containing protein" evidence="1">
    <location>
        <begin position="21"/>
        <end position="228"/>
    </location>
</feature>
<keyword evidence="1" id="KW-0732">Signal</keyword>
<dbReference type="InterPro" id="IPR001763">
    <property type="entry name" value="Rhodanese-like_dom"/>
</dbReference>
<accession>A0A0B0H8Y0</accession>
<name>A0A0B0H8Y0_SOVGS</name>
<reference evidence="3 5" key="1">
    <citation type="journal article" date="2014" name="BMC Genomics">
        <title>The genome of the intracellular bacterium of the coastal bivalve, Solemya velum: a blueprint for thriving in and out of symbiosis.</title>
        <authorList>
            <person name="Dmytrenko O."/>
            <person name="Russell S.L."/>
            <person name="Loo W.T."/>
            <person name="Fontanez K.M."/>
            <person name="Liao L."/>
            <person name="Roeselers G."/>
            <person name="Sharma R."/>
            <person name="Stewart F.J."/>
            <person name="Newton I.L."/>
            <person name="Woyke T."/>
            <person name="Wu D."/>
            <person name="Lang J.M."/>
            <person name="Eisen J.A."/>
            <person name="Cavanaugh C.M."/>
        </authorList>
    </citation>
    <scope>NUCLEOTIDE SEQUENCE [LARGE SCALE GENOMIC DNA]</scope>
    <source>
        <strain evidence="3 5">WH</strain>
    </source>
</reference>
<dbReference type="InterPro" id="IPR036873">
    <property type="entry name" value="Rhodanese-like_dom_sf"/>
</dbReference>